<proteinExistence type="predicted"/>
<evidence type="ECO:0000313" key="2">
    <source>
        <dbReference type="EMBL" id="HIZ36389.1"/>
    </source>
</evidence>
<feature type="region of interest" description="Disordered" evidence="1">
    <location>
        <begin position="60"/>
        <end position="87"/>
    </location>
</feature>
<sequence length="87" mass="9407">MTAKIRRARGAAVDAVGLFVKVQPEIKDSFENLAATTGASKWALIEAMIEHAEQDLAAGRGSWLPTPESDQETLLSAREVKQLKKSA</sequence>
<feature type="compositionally biased region" description="Basic and acidic residues" evidence="1">
    <location>
        <begin position="78"/>
        <end position="87"/>
    </location>
</feature>
<comment type="caution">
    <text evidence="2">The sequence shown here is derived from an EMBL/GenBank/DDBJ whole genome shotgun (WGS) entry which is preliminary data.</text>
</comment>
<dbReference type="AlphaFoldDB" id="A0A9D2EEW0"/>
<accession>A0A9D2EEW0</accession>
<dbReference type="EMBL" id="DXBY01000196">
    <property type="protein sequence ID" value="HIZ36389.1"/>
    <property type="molecule type" value="Genomic_DNA"/>
</dbReference>
<organism evidence="2 3">
    <name type="scientific">Candidatus Ruania gallistercoris</name>
    <dbReference type="NCBI Taxonomy" id="2838746"/>
    <lineage>
        <taxon>Bacteria</taxon>
        <taxon>Bacillati</taxon>
        <taxon>Actinomycetota</taxon>
        <taxon>Actinomycetes</taxon>
        <taxon>Micrococcales</taxon>
        <taxon>Ruaniaceae</taxon>
        <taxon>Ruania</taxon>
    </lineage>
</organism>
<evidence type="ECO:0000256" key="1">
    <source>
        <dbReference type="SAM" id="MobiDB-lite"/>
    </source>
</evidence>
<evidence type="ECO:0000313" key="3">
    <source>
        <dbReference type="Proteomes" id="UP000824037"/>
    </source>
</evidence>
<reference evidence="2" key="2">
    <citation type="submission" date="2021-04" db="EMBL/GenBank/DDBJ databases">
        <authorList>
            <person name="Gilroy R."/>
        </authorList>
    </citation>
    <scope>NUCLEOTIDE SEQUENCE</scope>
    <source>
        <strain evidence="2">ChiGjej4B4-7305</strain>
    </source>
</reference>
<name>A0A9D2EEW0_9MICO</name>
<protein>
    <submittedName>
        <fullName evidence="2">Uncharacterized protein</fullName>
    </submittedName>
</protein>
<dbReference type="Proteomes" id="UP000824037">
    <property type="component" value="Unassembled WGS sequence"/>
</dbReference>
<gene>
    <name evidence="2" type="ORF">H9815_11470</name>
</gene>
<reference evidence="2" key="1">
    <citation type="journal article" date="2021" name="PeerJ">
        <title>Extensive microbial diversity within the chicken gut microbiome revealed by metagenomics and culture.</title>
        <authorList>
            <person name="Gilroy R."/>
            <person name="Ravi A."/>
            <person name="Getino M."/>
            <person name="Pursley I."/>
            <person name="Horton D.L."/>
            <person name="Alikhan N.F."/>
            <person name="Baker D."/>
            <person name="Gharbi K."/>
            <person name="Hall N."/>
            <person name="Watson M."/>
            <person name="Adriaenssens E.M."/>
            <person name="Foster-Nyarko E."/>
            <person name="Jarju S."/>
            <person name="Secka A."/>
            <person name="Antonio M."/>
            <person name="Oren A."/>
            <person name="Chaudhuri R.R."/>
            <person name="La Ragione R."/>
            <person name="Hildebrand F."/>
            <person name="Pallen M.J."/>
        </authorList>
    </citation>
    <scope>NUCLEOTIDE SEQUENCE</scope>
    <source>
        <strain evidence="2">ChiGjej4B4-7305</strain>
    </source>
</reference>